<dbReference type="Pfam" id="PF14288">
    <property type="entry name" value="FKS1_dom1"/>
    <property type="match status" value="1"/>
</dbReference>
<name>A0ABD3CK72_9LAMI</name>
<dbReference type="Pfam" id="PF00044">
    <property type="entry name" value="Gp_dh_N"/>
    <property type="match status" value="1"/>
</dbReference>
<keyword evidence="4" id="KW-1185">Reference proteome</keyword>
<feature type="domain" description="Glyceraldehyde 3-phosphate dehydrogenase NAD(P) binding" evidence="2">
    <location>
        <begin position="158"/>
        <end position="248"/>
    </location>
</feature>
<evidence type="ECO:0000256" key="1">
    <source>
        <dbReference type="SAM" id="MobiDB-lite"/>
    </source>
</evidence>
<evidence type="ECO:0000313" key="3">
    <source>
        <dbReference type="EMBL" id="KAL3629679.1"/>
    </source>
</evidence>
<protein>
    <recommendedName>
        <fullName evidence="2">Glyceraldehyde 3-phosphate dehydrogenase NAD(P) binding domain-containing protein</fullName>
    </recommendedName>
</protein>
<dbReference type="AlphaFoldDB" id="A0ABD3CK72"/>
<dbReference type="InterPro" id="IPR026899">
    <property type="entry name" value="FKS1-like_dom1"/>
</dbReference>
<organism evidence="3 4">
    <name type="scientific">Castilleja foliolosa</name>
    <dbReference type="NCBI Taxonomy" id="1961234"/>
    <lineage>
        <taxon>Eukaryota</taxon>
        <taxon>Viridiplantae</taxon>
        <taxon>Streptophyta</taxon>
        <taxon>Embryophyta</taxon>
        <taxon>Tracheophyta</taxon>
        <taxon>Spermatophyta</taxon>
        <taxon>Magnoliopsida</taxon>
        <taxon>eudicotyledons</taxon>
        <taxon>Gunneridae</taxon>
        <taxon>Pentapetalae</taxon>
        <taxon>asterids</taxon>
        <taxon>lamiids</taxon>
        <taxon>Lamiales</taxon>
        <taxon>Orobanchaceae</taxon>
        <taxon>Pedicularideae</taxon>
        <taxon>Castillejinae</taxon>
        <taxon>Castilleja</taxon>
    </lineage>
</organism>
<feature type="region of interest" description="Disordered" evidence="1">
    <location>
        <begin position="1"/>
        <end position="57"/>
    </location>
</feature>
<reference evidence="4" key="1">
    <citation type="journal article" date="2024" name="IScience">
        <title>Strigolactones Initiate the Formation of Haustorium-like Structures in Castilleja.</title>
        <authorList>
            <person name="Buerger M."/>
            <person name="Peterson D."/>
            <person name="Chory J."/>
        </authorList>
    </citation>
    <scope>NUCLEOTIDE SEQUENCE [LARGE SCALE GENOMIC DNA]</scope>
</reference>
<dbReference type="SUPFAM" id="SSF51735">
    <property type="entry name" value="NAD(P)-binding Rossmann-fold domains"/>
    <property type="match status" value="1"/>
</dbReference>
<evidence type="ECO:0000313" key="4">
    <source>
        <dbReference type="Proteomes" id="UP001632038"/>
    </source>
</evidence>
<comment type="caution">
    <text evidence="3">The sequence shown here is derived from an EMBL/GenBank/DDBJ whole genome shotgun (WGS) entry which is preliminary data.</text>
</comment>
<gene>
    <name evidence="3" type="ORF">CASFOL_026901</name>
</gene>
<feature type="compositionally biased region" description="Basic residues" evidence="1">
    <location>
        <begin position="219"/>
        <end position="228"/>
    </location>
</feature>
<dbReference type="Gene3D" id="3.40.50.720">
    <property type="entry name" value="NAD(P)-binding Rossmann-like Domain"/>
    <property type="match status" value="1"/>
</dbReference>
<sequence>MNITLEKPGAAQTQPFPNPPPPSDLLGNPDFERKPHRRRKKAPGALSVKRSSRPEPPLLKWKFNDCCGEYKSVEKDKSAGEAGRKCQRRTRSVASARNLPAGISRLGLPEFDSNAGRREAARGKKAISKHSQWRNYDDLNEYFWERREGSRSRAVGKIKIGINEFGRIGRLVTRVALQSDDVEIVAVNQLTIHLSPLIICSPRFFSLMDMEQQQLANSNRKRKRKQKHKEVGSDDASIFPGELRSDRCVPVRDLA</sequence>
<dbReference type="Proteomes" id="UP001632038">
    <property type="component" value="Unassembled WGS sequence"/>
</dbReference>
<dbReference type="SMART" id="SM00846">
    <property type="entry name" value="Gp_dh_N"/>
    <property type="match status" value="1"/>
</dbReference>
<dbReference type="EMBL" id="JAVIJP010000034">
    <property type="protein sequence ID" value="KAL3629679.1"/>
    <property type="molecule type" value="Genomic_DNA"/>
</dbReference>
<accession>A0ABD3CK72</accession>
<dbReference type="InterPro" id="IPR020828">
    <property type="entry name" value="GlycerAld_3-P_DH_NAD(P)-bd"/>
</dbReference>
<dbReference type="InterPro" id="IPR036291">
    <property type="entry name" value="NAD(P)-bd_dom_sf"/>
</dbReference>
<proteinExistence type="predicted"/>
<evidence type="ECO:0000259" key="2">
    <source>
        <dbReference type="SMART" id="SM00846"/>
    </source>
</evidence>
<feature type="region of interest" description="Disordered" evidence="1">
    <location>
        <begin position="216"/>
        <end position="241"/>
    </location>
</feature>